<evidence type="ECO:0000313" key="8">
    <source>
        <dbReference type="EMBL" id="KAK7195258.1"/>
    </source>
</evidence>
<dbReference type="PANTHER" id="PTHR21320:SF3">
    <property type="entry name" value="CYTOCHROME C OXIDASE ASSEMBLY PROTEIN COX11, MITOCHONDRIAL-RELATED"/>
    <property type="match status" value="1"/>
</dbReference>
<organism evidence="8 9">
    <name type="scientific">Novymonas esmeraldas</name>
    <dbReference type="NCBI Taxonomy" id="1808958"/>
    <lineage>
        <taxon>Eukaryota</taxon>
        <taxon>Discoba</taxon>
        <taxon>Euglenozoa</taxon>
        <taxon>Kinetoplastea</taxon>
        <taxon>Metakinetoplastina</taxon>
        <taxon>Trypanosomatida</taxon>
        <taxon>Trypanosomatidae</taxon>
        <taxon>Novymonas</taxon>
    </lineage>
</organism>
<evidence type="ECO:0000256" key="3">
    <source>
        <dbReference type="ARBA" id="ARBA00022692"/>
    </source>
</evidence>
<keyword evidence="9" id="KW-1185">Reference proteome</keyword>
<reference evidence="8 9" key="1">
    <citation type="journal article" date="2021" name="MBio">
        <title>A New Model Trypanosomatid, Novymonas esmeraldas: Genomic Perception of Its 'Candidatus Pandoraea novymonadis' Endosymbiont.</title>
        <authorList>
            <person name="Zakharova A."/>
            <person name="Saura A."/>
            <person name="Butenko A."/>
            <person name="Podesvova L."/>
            <person name="Warmusova S."/>
            <person name="Kostygov A.Y."/>
            <person name="Nenarokova A."/>
            <person name="Lukes J."/>
            <person name="Opperdoes F.R."/>
            <person name="Yurchenko V."/>
        </authorList>
    </citation>
    <scope>NUCLEOTIDE SEQUENCE [LARGE SCALE GENOMIC DNA]</scope>
    <source>
        <strain evidence="8 9">E262AT.01</strain>
    </source>
</reference>
<evidence type="ECO:0000256" key="6">
    <source>
        <dbReference type="SAM" id="MobiDB-lite"/>
    </source>
</evidence>
<dbReference type="FunFam" id="2.60.370.10:FF:000001">
    <property type="entry name" value="COX11 cytochrome c oxidase assembly homolog"/>
    <property type="match status" value="1"/>
</dbReference>
<dbReference type="InterPro" id="IPR023471">
    <property type="entry name" value="CtaG/Cox11_dom_sf"/>
</dbReference>
<accession>A0AAW0ER34</accession>
<sequence length="271" mass="31107">MLRRCWWRYCAAAAGGGGGSGGTTPPPPRKDSAGTATSEQQQQQQQQQQQHQQHQQQRPSSAKRRFRIESGYDGAKSFDERGQFFSAFLSLGIMSLGCTFLFVPLYRMYCAPTGRGADPKFYTPDAAREREEHNKNYPVPKKLLKVRFLSDVGNTMPIAFVPLQKEVEVLVGEPALAFYSAYNRSNRTLLGVSSYTIAPPEVTNYLNKIQCFCFEEQRFKPHELVEMPVFFYIDRDFLNDSIVNWLDEVIVNYTFFNLEKTKDYIFRSTPR</sequence>
<dbReference type="SUPFAM" id="SSF110111">
    <property type="entry name" value="Ctag/Cox11"/>
    <property type="match status" value="1"/>
</dbReference>
<dbReference type="GO" id="GO:0005507">
    <property type="term" value="F:copper ion binding"/>
    <property type="evidence" value="ECO:0007669"/>
    <property type="project" value="InterPro"/>
</dbReference>
<evidence type="ECO:0000256" key="4">
    <source>
        <dbReference type="ARBA" id="ARBA00022989"/>
    </source>
</evidence>
<proteinExistence type="predicted"/>
<keyword evidence="4 7" id="KW-1133">Transmembrane helix</keyword>
<dbReference type="Gene3D" id="2.60.370.10">
    <property type="entry name" value="Ctag/Cox11"/>
    <property type="match status" value="1"/>
</dbReference>
<evidence type="ECO:0000256" key="7">
    <source>
        <dbReference type="SAM" id="Phobius"/>
    </source>
</evidence>
<keyword evidence="3 7" id="KW-0812">Transmembrane</keyword>
<dbReference type="Pfam" id="PF04442">
    <property type="entry name" value="CtaG_Cox11"/>
    <property type="match status" value="1"/>
</dbReference>
<feature type="region of interest" description="Disordered" evidence="6">
    <location>
        <begin position="15"/>
        <end position="65"/>
    </location>
</feature>
<dbReference type="InterPro" id="IPR007533">
    <property type="entry name" value="Cyt_c_oxidase_assmbl_CtaG"/>
</dbReference>
<evidence type="ECO:0000256" key="5">
    <source>
        <dbReference type="ARBA" id="ARBA00023136"/>
    </source>
</evidence>
<dbReference type="GO" id="GO:0005743">
    <property type="term" value="C:mitochondrial inner membrane"/>
    <property type="evidence" value="ECO:0007669"/>
    <property type="project" value="UniProtKB-SubCell"/>
</dbReference>
<evidence type="ECO:0000256" key="2">
    <source>
        <dbReference type="ARBA" id="ARBA00004243"/>
    </source>
</evidence>
<protein>
    <submittedName>
        <fullName evidence="8">Cytochrome c oxidase assembly protein</fullName>
    </submittedName>
</protein>
<name>A0AAW0ER34_9TRYP</name>
<comment type="function">
    <text evidence="1">Exerts its effect at some terminal stage of cytochrome c oxidase synthesis, probably by being involved in the insertion of the copper B into subunit I.</text>
</comment>
<comment type="subcellular location">
    <subcellularLocation>
        <location evidence="2">Mitochondrion inner membrane</location>
        <topology evidence="2">Single-pass membrane protein</topology>
        <orientation evidence="2">Intermembrane side</orientation>
    </subcellularLocation>
</comment>
<evidence type="ECO:0000256" key="1">
    <source>
        <dbReference type="ARBA" id="ARBA00004007"/>
    </source>
</evidence>
<gene>
    <name evidence="8" type="ORF">NESM_000451400</name>
</gene>
<dbReference type="EMBL" id="JAECZO010000050">
    <property type="protein sequence ID" value="KAK7195258.1"/>
    <property type="molecule type" value="Genomic_DNA"/>
</dbReference>
<dbReference type="PANTHER" id="PTHR21320">
    <property type="entry name" value="CYTOCHROME C OXIDASE ASSEMBLY PROTEIN COX11-RELATED"/>
    <property type="match status" value="1"/>
</dbReference>
<feature type="transmembrane region" description="Helical" evidence="7">
    <location>
        <begin position="84"/>
        <end position="106"/>
    </location>
</feature>
<feature type="compositionally biased region" description="Low complexity" evidence="6">
    <location>
        <begin position="40"/>
        <end position="57"/>
    </location>
</feature>
<dbReference type="Proteomes" id="UP001430356">
    <property type="component" value="Unassembled WGS sequence"/>
</dbReference>
<keyword evidence="5 7" id="KW-0472">Membrane</keyword>
<evidence type="ECO:0000313" key="9">
    <source>
        <dbReference type="Proteomes" id="UP001430356"/>
    </source>
</evidence>
<dbReference type="AlphaFoldDB" id="A0AAW0ER34"/>
<comment type="caution">
    <text evidence="8">The sequence shown here is derived from an EMBL/GenBank/DDBJ whole genome shotgun (WGS) entry which is preliminary data.</text>
</comment>